<dbReference type="OrthoDB" id="9805147at2"/>
<dbReference type="Gene3D" id="3.30.300.160">
    <property type="entry name" value="Type II secretion system, protein E, N-terminal domain"/>
    <property type="match status" value="1"/>
</dbReference>
<dbReference type="Pfam" id="PF00437">
    <property type="entry name" value="T2SSE"/>
    <property type="match status" value="1"/>
</dbReference>
<comment type="similarity">
    <text evidence="1">Belongs to the GSP E family.</text>
</comment>
<dbReference type="CDD" id="cd01129">
    <property type="entry name" value="PulE-GspE-like"/>
    <property type="match status" value="1"/>
</dbReference>
<evidence type="ECO:0000256" key="1">
    <source>
        <dbReference type="ARBA" id="ARBA00006611"/>
    </source>
</evidence>
<dbReference type="InterPro" id="IPR007831">
    <property type="entry name" value="T2SS_GspE_N"/>
</dbReference>
<keyword evidence="2" id="KW-0547">Nucleotide-binding</keyword>
<dbReference type="PANTHER" id="PTHR30258:SF2">
    <property type="entry name" value="COMG OPERON PROTEIN 1"/>
    <property type="match status" value="1"/>
</dbReference>
<dbReference type="Pfam" id="PF05157">
    <property type="entry name" value="MshEN"/>
    <property type="match status" value="1"/>
</dbReference>
<accession>A0A1W1WTH6</accession>
<dbReference type="EMBL" id="FWWZ01000001">
    <property type="protein sequence ID" value="SMC09628.1"/>
    <property type="molecule type" value="Genomic_DNA"/>
</dbReference>
<dbReference type="InterPro" id="IPR003593">
    <property type="entry name" value="AAA+_ATPase"/>
</dbReference>
<dbReference type="GO" id="GO:0005886">
    <property type="term" value="C:plasma membrane"/>
    <property type="evidence" value="ECO:0007669"/>
    <property type="project" value="TreeGrafter"/>
</dbReference>
<dbReference type="GO" id="GO:0016887">
    <property type="term" value="F:ATP hydrolysis activity"/>
    <property type="evidence" value="ECO:0007669"/>
    <property type="project" value="TreeGrafter"/>
</dbReference>
<dbReference type="InterPro" id="IPR027417">
    <property type="entry name" value="P-loop_NTPase"/>
</dbReference>
<evidence type="ECO:0000313" key="5">
    <source>
        <dbReference type="EMBL" id="SMC09628.1"/>
    </source>
</evidence>
<dbReference type="AlphaFoldDB" id="A0A1W1WTH6"/>
<dbReference type="Proteomes" id="UP000192602">
    <property type="component" value="Unassembled WGS sequence"/>
</dbReference>
<feature type="domain" description="Bacterial type II secretion system protein E" evidence="4">
    <location>
        <begin position="400"/>
        <end position="414"/>
    </location>
</feature>
<dbReference type="Gene3D" id="3.30.450.90">
    <property type="match status" value="1"/>
</dbReference>
<keyword evidence="3" id="KW-0067">ATP-binding</keyword>
<reference evidence="6" key="1">
    <citation type="submission" date="2017-04" db="EMBL/GenBank/DDBJ databases">
        <authorList>
            <person name="Varghese N."/>
            <person name="Submissions S."/>
        </authorList>
    </citation>
    <scope>NUCLEOTIDE SEQUENCE [LARGE SCALE GENOMIC DNA]</scope>
    <source>
        <strain evidence="6">DSM 16512</strain>
    </source>
</reference>
<evidence type="ECO:0000256" key="3">
    <source>
        <dbReference type="ARBA" id="ARBA00022840"/>
    </source>
</evidence>
<evidence type="ECO:0000313" key="6">
    <source>
        <dbReference type="Proteomes" id="UP000192602"/>
    </source>
</evidence>
<dbReference type="PROSITE" id="PS00662">
    <property type="entry name" value="T2SP_E"/>
    <property type="match status" value="1"/>
</dbReference>
<dbReference type="InterPro" id="IPR001482">
    <property type="entry name" value="T2SS/T4SS_dom"/>
</dbReference>
<dbReference type="PANTHER" id="PTHR30258">
    <property type="entry name" value="TYPE II SECRETION SYSTEM PROTEIN GSPE-RELATED"/>
    <property type="match status" value="1"/>
</dbReference>
<dbReference type="SMART" id="SM00382">
    <property type="entry name" value="AAA"/>
    <property type="match status" value="1"/>
</dbReference>
<dbReference type="InterPro" id="IPR037257">
    <property type="entry name" value="T2SS_E_N_sf"/>
</dbReference>
<sequence length="580" mass="66034">MNERLLNIILSSLTLDELDIKNIKENLTNIKNVIYFLVNREFVKEEELIELLAKRLREGKLSIDDLDDLPMELTEKVLKKYAKILNIEYVDLDTFDINMRLLSRIPLNQLKKFKVVPLKESEINILVAISDPIDIAAQEAVQRMFPKKPVKFVLASKKQIENFLYKVELNENIKEYINEIRQDLLTGIEKKGGIEESSAVLKLIEAILKTAILSRASDIHIEPTENSCIVRTRVDGILNEKFIFDRDIYPPLSSRLKLMANLDIAEKRKPQDGRFSETIMNKEFDFRISTLPIISGESIVMRILDKSKALIPLEEAGMSNYNFTVFTKALKVPYGIILVTGPTGSGKSTTLYGALNMLRSVEKKIITVEDPVEYQINHVQQSQVNPKIGFTFASALRSILRQDPDIIMIGEIRDQETMRIAVQAALTGHLVLSTLHTNDAISAINRIIDMGIEPYLVSGALIAIEAQRLVRRICPYCKTEIELEPTAYNDIKPYLPENYRFYKGKGCRHCDYTGYSGREMISEVLRVDEDIARMIAKEESKEKITQTALEKGFKTMLEDGINKAIEGSTTIDEVLRVTRL</sequence>
<dbReference type="SUPFAM" id="SSF52540">
    <property type="entry name" value="P-loop containing nucleoside triphosphate hydrolases"/>
    <property type="match status" value="1"/>
</dbReference>
<dbReference type="STRING" id="1069081.SAMN05660197_1449"/>
<evidence type="ECO:0000256" key="2">
    <source>
        <dbReference type="ARBA" id="ARBA00022741"/>
    </source>
</evidence>
<organism evidence="5 6">
    <name type="scientific">Nitratiruptor tergarcus DSM 16512</name>
    <dbReference type="NCBI Taxonomy" id="1069081"/>
    <lineage>
        <taxon>Bacteria</taxon>
        <taxon>Pseudomonadati</taxon>
        <taxon>Campylobacterota</taxon>
        <taxon>Epsilonproteobacteria</taxon>
        <taxon>Nautiliales</taxon>
        <taxon>Nitratiruptoraceae</taxon>
        <taxon>Nitratiruptor</taxon>
    </lineage>
</organism>
<dbReference type="SUPFAM" id="SSF160246">
    <property type="entry name" value="EspE N-terminal domain-like"/>
    <property type="match status" value="1"/>
</dbReference>
<keyword evidence="6" id="KW-1185">Reference proteome</keyword>
<dbReference type="RefSeq" id="WP_084275844.1">
    <property type="nucleotide sequence ID" value="NZ_AP026671.1"/>
</dbReference>
<name>A0A1W1WTH6_9BACT</name>
<protein>
    <submittedName>
        <fullName evidence="5">General secretion pathway protein E</fullName>
    </submittedName>
</protein>
<dbReference type="FunFam" id="3.40.50.300:FF:000398">
    <property type="entry name" value="Type IV pilus assembly ATPase PilB"/>
    <property type="match status" value="1"/>
</dbReference>
<proteinExistence type="inferred from homology"/>
<evidence type="ECO:0000259" key="4">
    <source>
        <dbReference type="PROSITE" id="PS00662"/>
    </source>
</evidence>
<dbReference type="GO" id="GO:0005524">
    <property type="term" value="F:ATP binding"/>
    <property type="evidence" value="ECO:0007669"/>
    <property type="project" value="UniProtKB-KW"/>
</dbReference>
<dbReference type="Gene3D" id="3.40.50.300">
    <property type="entry name" value="P-loop containing nucleotide triphosphate hydrolases"/>
    <property type="match status" value="1"/>
</dbReference>
<gene>
    <name evidence="5" type="ORF">SAMN05660197_1449</name>
</gene>